<dbReference type="EMBL" id="LT629746">
    <property type="protein sequence ID" value="SDT43596.1"/>
    <property type="molecule type" value="Genomic_DNA"/>
</dbReference>
<gene>
    <name evidence="1" type="ORF">SAMN04490191_4436</name>
</gene>
<proteinExistence type="predicted"/>
<evidence type="ECO:0000313" key="2">
    <source>
        <dbReference type="Proteomes" id="UP000182814"/>
    </source>
</evidence>
<protein>
    <submittedName>
        <fullName evidence="1">Uncharacterized protein</fullName>
    </submittedName>
</protein>
<accession>A0A1H2ADM9</accession>
<evidence type="ECO:0000313" key="1">
    <source>
        <dbReference type="EMBL" id="SDT43596.1"/>
    </source>
</evidence>
<name>A0A1H2ADM9_9PSED</name>
<sequence length="77" mass="8680">MEFIPAQTYTQSSASPVDCPALTPYPRACHDSFVIGFDGSVVSLRSYSSLTLHAYAFVRSKVIWQLYVGHLRMRRVP</sequence>
<keyword evidence="2" id="KW-1185">Reference proteome</keyword>
<dbReference type="Proteomes" id="UP000182814">
    <property type="component" value="Chromosome I"/>
</dbReference>
<dbReference type="AlphaFoldDB" id="A0A1H2ADM9"/>
<reference evidence="2" key="1">
    <citation type="submission" date="2016-10" db="EMBL/GenBank/DDBJ databases">
        <authorList>
            <person name="Varghese N."/>
            <person name="Submissions S."/>
        </authorList>
    </citation>
    <scope>NUCLEOTIDE SEQUENCE [LARGE SCALE GENOMIC DNA]</scope>
    <source>
        <strain evidence="2">BS3782</strain>
    </source>
</reference>
<organism evidence="1 2">
    <name type="scientific">Pseudomonas lini</name>
    <dbReference type="NCBI Taxonomy" id="163011"/>
    <lineage>
        <taxon>Bacteria</taxon>
        <taxon>Pseudomonadati</taxon>
        <taxon>Pseudomonadota</taxon>
        <taxon>Gammaproteobacteria</taxon>
        <taxon>Pseudomonadales</taxon>
        <taxon>Pseudomonadaceae</taxon>
        <taxon>Pseudomonas</taxon>
    </lineage>
</organism>